<dbReference type="SMART" id="SM00490">
    <property type="entry name" value="HELICc"/>
    <property type="match status" value="1"/>
</dbReference>
<dbReference type="FunFam" id="3.40.50.300:FF:000725">
    <property type="entry name" value="probable ATP-dependent RNA helicase DHX34"/>
    <property type="match status" value="1"/>
</dbReference>
<dbReference type="Gene3D" id="1.20.120.1080">
    <property type="match status" value="1"/>
</dbReference>
<evidence type="ECO:0000256" key="2">
    <source>
        <dbReference type="ARBA" id="ARBA00022801"/>
    </source>
</evidence>
<dbReference type="PROSITE" id="PS51194">
    <property type="entry name" value="HELICASE_CTER"/>
    <property type="match status" value="1"/>
</dbReference>
<feature type="domain" description="Helicase ATP-binding" evidence="6">
    <location>
        <begin position="178"/>
        <end position="338"/>
    </location>
</feature>
<dbReference type="InterPro" id="IPR056382">
    <property type="entry name" value="DHX34_Znf-C2H2"/>
</dbReference>
<dbReference type="FunFam" id="1.20.120.1080:FF:000005">
    <property type="entry name" value="ATP-dependent helicase HrpA"/>
    <property type="match status" value="1"/>
</dbReference>
<accession>A0A553NER4</accession>
<keyword evidence="1" id="KW-0547">Nucleotide-binding</keyword>
<dbReference type="InterPro" id="IPR007502">
    <property type="entry name" value="Helicase-assoc_dom"/>
</dbReference>
<evidence type="ECO:0008006" key="10">
    <source>
        <dbReference type="Google" id="ProtNLM"/>
    </source>
</evidence>
<dbReference type="GO" id="GO:0003723">
    <property type="term" value="F:RNA binding"/>
    <property type="evidence" value="ECO:0007669"/>
    <property type="project" value="TreeGrafter"/>
</dbReference>
<evidence type="ECO:0000256" key="3">
    <source>
        <dbReference type="ARBA" id="ARBA00022806"/>
    </source>
</evidence>
<dbReference type="GO" id="GO:0016787">
    <property type="term" value="F:hydrolase activity"/>
    <property type="evidence" value="ECO:0007669"/>
    <property type="project" value="UniProtKB-KW"/>
</dbReference>
<feature type="domain" description="Helicase C-terminal" evidence="7">
    <location>
        <begin position="374"/>
        <end position="542"/>
    </location>
</feature>
<dbReference type="SMART" id="SM00487">
    <property type="entry name" value="DEXDc"/>
    <property type="match status" value="1"/>
</dbReference>
<dbReference type="PROSITE" id="PS51192">
    <property type="entry name" value="HELICASE_ATP_BIND_1"/>
    <property type="match status" value="1"/>
</dbReference>
<dbReference type="Pfam" id="PF21010">
    <property type="entry name" value="HA2_C"/>
    <property type="match status" value="1"/>
</dbReference>
<dbReference type="Pfam" id="PF24485">
    <property type="entry name" value="zf-C2H2_DHX34"/>
    <property type="match status" value="1"/>
</dbReference>
<evidence type="ECO:0000256" key="1">
    <source>
        <dbReference type="ARBA" id="ARBA00022741"/>
    </source>
</evidence>
<dbReference type="CDD" id="cd18791">
    <property type="entry name" value="SF2_C_RHA"/>
    <property type="match status" value="1"/>
</dbReference>
<dbReference type="SUPFAM" id="SSF52540">
    <property type="entry name" value="P-loop containing nucleoside triphosphate hydrolases"/>
    <property type="match status" value="1"/>
</dbReference>
<dbReference type="STRING" id="6832.A0A553NER4"/>
<dbReference type="PANTHER" id="PTHR18934">
    <property type="entry name" value="ATP-DEPENDENT RNA HELICASE"/>
    <property type="match status" value="1"/>
</dbReference>
<dbReference type="InterPro" id="IPR014001">
    <property type="entry name" value="Helicase_ATP-bd"/>
</dbReference>
<evidence type="ECO:0000313" key="9">
    <source>
        <dbReference type="Proteomes" id="UP000318571"/>
    </source>
</evidence>
<dbReference type="CDD" id="cd17979">
    <property type="entry name" value="DEXHc_DHX34"/>
    <property type="match status" value="1"/>
</dbReference>
<organism evidence="8 9">
    <name type="scientific">Tigriopus californicus</name>
    <name type="common">Marine copepod</name>
    <dbReference type="NCBI Taxonomy" id="6832"/>
    <lineage>
        <taxon>Eukaryota</taxon>
        <taxon>Metazoa</taxon>
        <taxon>Ecdysozoa</taxon>
        <taxon>Arthropoda</taxon>
        <taxon>Crustacea</taxon>
        <taxon>Multicrustacea</taxon>
        <taxon>Hexanauplia</taxon>
        <taxon>Copepoda</taxon>
        <taxon>Harpacticoida</taxon>
        <taxon>Harpacticidae</taxon>
        <taxon>Tigriopus</taxon>
    </lineage>
</organism>
<keyword evidence="4" id="KW-0067">ATP-binding</keyword>
<dbReference type="PANTHER" id="PTHR18934:SF221">
    <property type="entry name" value="ATP-DEPENDENT RNA HELICASE DHX34-RELATED"/>
    <property type="match status" value="1"/>
</dbReference>
<dbReference type="GO" id="GO:0005524">
    <property type="term" value="F:ATP binding"/>
    <property type="evidence" value="ECO:0007669"/>
    <property type="project" value="UniProtKB-KW"/>
</dbReference>
<keyword evidence="2" id="KW-0378">Hydrolase</keyword>
<dbReference type="OMA" id="FERSRTQ"/>
<evidence type="ECO:0000256" key="5">
    <source>
        <dbReference type="SAM" id="MobiDB-lite"/>
    </source>
</evidence>
<dbReference type="AlphaFoldDB" id="A0A553NER4"/>
<dbReference type="GO" id="GO:0004386">
    <property type="term" value="F:helicase activity"/>
    <property type="evidence" value="ECO:0007669"/>
    <property type="project" value="UniProtKB-KW"/>
</dbReference>
<dbReference type="InterPro" id="IPR001650">
    <property type="entry name" value="Helicase_C-like"/>
</dbReference>
<proteinExistence type="predicted"/>
<dbReference type="FunFam" id="3.40.50.300:FF:000540">
    <property type="entry name" value="probable ATP-dependent RNA helicase DHX34"/>
    <property type="match status" value="1"/>
</dbReference>
<dbReference type="Pfam" id="PF00270">
    <property type="entry name" value="DEAD"/>
    <property type="match status" value="1"/>
</dbReference>
<gene>
    <name evidence="8" type="ORF">TCAL_10894</name>
</gene>
<feature type="compositionally biased region" description="Polar residues" evidence="5">
    <location>
        <begin position="20"/>
        <end position="31"/>
    </location>
</feature>
<evidence type="ECO:0000313" key="8">
    <source>
        <dbReference type="EMBL" id="TRY63932.1"/>
    </source>
</evidence>
<dbReference type="InterPro" id="IPR011545">
    <property type="entry name" value="DEAD/DEAH_box_helicase_dom"/>
</dbReference>
<evidence type="ECO:0000259" key="7">
    <source>
        <dbReference type="PROSITE" id="PS51194"/>
    </source>
</evidence>
<feature type="compositionally biased region" description="Basic residues" evidence="5">
    <location>
        <begin position="1"/>
        <end position="11"/>
    </location>
</feature>
<dbReference type="SMART" id="SM00847">
    <property type="entry name" value="HA2"/>
    <property type="match status" value="1"/>
</dbReference>
<dbReference type="Proteomes" id="UP000318571">
    <property type="component" value="Chromosome 10"/>
</dbReference>
<comment type="caution">
    <text evidence="8">The sequence shown here is derived from an EMBL/GenBank/DDBJ whole genome shotgun (WGS) entry which is preliminary data.</text>
</comment>
<reference evidence="8 9" key="1">
    <citation type="journal article" date="2018" name="Nat. Ecol. Evol.">
        <title>Genomic signatures of mitonuclear coevolution across populations of Tigriopus californicus.</title>
        <authorList>
            <person name="Barreto F.S."/>
            <person name="Watson E.T."/>
            <person name="Lima T.G."/>
            <person name="Willett C.S."/>
            <person name="Edmands S."/>
            <person name="Li W."/>
            <person name="Burton R.S."/>
        </authorList>
    </citation>
    <scope>NUCLEOTIDE SEQUENCE [LARGE SCALE GENOMIC DNA]</scope>
    <source>
        <strain evidence="8 9">San Diego</strain>
    </source>
</reference>
<name>A0A553NER4_TIGCA</name>
<protein>
    <recommendedName>
        <fullName evidence="10">RNA helicase</fullName>
    </recommendedName>
</protein>
<dbReference type="InterPro" id="IPR027417">
    <property type="entry name" value="P-loop_NTPase"/>
</dbReference>
<dbReference type="Pfam" id="PF00271">
    <property type="entry name" value="Helicase_C"/>
    <property type="match status" value="1"/>
</dbReference>
<evidence type="ECO:0000256" key="4">
    <source>
        <dbReference type="ARBA" id="ARBA00022840"/>
    </source>
</evidence>
<feature type="region of interest" description="Disordered" evidence="5">
    <location>
        <begin position="1"/>
        <end position="32"/>
    </location>
</feature>
<keyword evidence="3" id="KW-0347">Helicase</keyword>
<evidence type="ECO:0000259" key="6">
    <source>
        <dbReference type="PROSITE" id="PS51192"/>
    </source>
</evidence>
<dbReference type="Gene3D" id="3.40.50.300">
    <property type="entry name" value="P-loop containing nucleotide triphosphate hydrolases"/>
    <property type="match status" value="2"/>
</dbReference>
<dbReference type="OrthoDB" id="3363059at2759"/>
<dbReference type="EMBL" id="VCGU01000458">
    <property type="protein sequence ID" value="TRY63932.1"/>
    <property type="molecule type" value="Genomic_DNA"/>
</dbReference>
<sequence length="1149" mass="131131">MSHRSSHRHSHLGSSRNRTTSRGHNESSPSHSFDFERYKSKLIKIFFRPDDLITHGSSEYRDFWAFLHKYQAFQKKTASHTKKPSPDPPGSANLGLSPVFDRSLLQCLQLEPSDPRDLLNRISLQDEDRPLTQAMILEFRHILTLYIDFLQKEKIEKIRKLRQSQANLPIAEYRDVILDKLKTHQVIIVAGDTGCGKSTQVPQYLLNAGYNNIACTQPRRIACISLAKRVGFETLNEYGTQIGYQIRFERKKTDKTKVLFLTEGLLLRQVSSDPSLSGYDVIVLDEVHERHLHGDFLLGIVKCLVHQRSDIKVILMSATINIKLFQEYFHNEAPVIQVPGRLFPIKLEYHPVPSIEKSSSEKLNPAPYVRILQLIDKKYPDTERGDLLIFLSGIKEITTVVDASKEYAEKTNRWIVLALHSTLSLADQDKVFDYPPEGVRKCIVSTNIAETSITIDGVRFVVDSGKVKEMQYDPVCKMQRLKEFWISRASAEQRKGRSGRTGPGVCFRLFSDAEYKALAPYSTPEIQRVPLDNLILQMIAMGLPDARKFPFIEPPPVESVENSILMLKEQGALNEDESLTVSGRMLSNLPVDVTIGKMLIMGTMFHQVESVLSLAAALSVQSPFTNSAYRDADCVAARRNLDSDHGDPITLLNSYRDWLRIKSNPSESSRKWCKKRGLEEQRFYEMTKLRAQFKELLEQSGLMEKGHEDMSKLSSSERAVRHGELKQLRNLKRDILKKEGPRKKKILKMTNLEGVMESEDMDDNTDLKDIEFRMKNDGKKVRDLLEGSKAISYKDLSILKLIVAGGLYPQFAIADEFNHAKSGADQLFHTRVKPFNVLHPNSIFAASPEYLALDSMDIVNMPGFPGKYPVSLKHQILVYLSLLETNKPYLVNTLRMPLLQAMLLFAHTIDTNSVFSRFVFDSWVETRFPDIEQAQNILLSASKIRRQWDRLLHLRLLDTMDKIDDPVASGEEQTILEAMLSKNLLDFMHTEILFSVKRLLPGDIKVLYLGPSKADLDVTENPFDNKEFQVHPHEKKGGMILTKYLVYGCLENSGEETHSLAMDWTCGFCEKEMYVGPLERVSHYGQCREEAERIENENKYSSSSAALASSSKPVSQNARFYYCETCEKDFQFSAVEILKHKKSHRRVDS</sequence>
<keyword evidence="9" id="KW-1185">Reference proteome</keyword>